<protein>
    <submittedName>
        <fullName evidence="1">Uncharacterized protein</fullName>
    </submittedName>
</protein>
<dbReference type="EMBL" id="CAJJDO010000015">
    <property type="protein sequence ID" value="CAD8146255.1"/>
    <property type="molecule type" value="Genomic_DNA"/>
</dbReference>
<name>A0A8S1SZ54_9CILI</name>
<proteinExistence type="predicted"/>
<evidence type="ECO:0000313" key="2">
    <source>
        <dbReference type="Proteomes" id="UP000689195"/>
    </source>
</evidence>
<comment type="caution">
    <text evidence="1">The sequence shown here is derived from an EMBL/GenBank/DDBJ whole genome shotgun (WGS) entry which is preliminary data.</text>
</comment>
<accession>A0A8S1SZ54</accession>
<reference evidence="1" key="1">
    <citation type="submission" date="2021-01" db="EMBL/GenBank/DDBJ databases">
        <authorList>
            <consortium name="Genoscope - CEA"/>
            <person name="William W."/>
        </authorList>
    </citation>
    <scope>NUCLEOTIDE SEQUENCE</scope>
</reference>
<gene>
    <name evidence="1" type="ORF">PPENT_87.1.T0150253</name>
</gene>
<organism evidence="1 2">
    <name type="scientific">Paramecium pentaurelia</name>
    <dbReference type="NCBI Taxonomy" id="43138"/>
    <lineage>
        <taxon>Eukaryota</taxon>
        <taxon>Sar</taxon>
        <taxon>Alveolata</taxon>
        <taxon>Ciliophora</taxon>
        <taxon>Intramacronucleata</taxon>
        <taxon>Oligohymenophorea</taxon>
        <taxon>Peniculida</taxon>
        <taxon>Parameciidae</taxon>
        <taxon>Paramecium</taxon>
    </lineage>
</organism>
<sequence length="231" mass="27776">MILFEKFQATNLLMVQYDLIYEKQLQNHKMIYLKESIIKRSVQKRISIKRIRSLAKNQIKNFNLFLLLRFLNLGLINKNFICMLQQVYLLWLRTEKKCIPTINLAYSEMKVLKEQNIKIKQISNFSKDVLFKIKDINQTEDHYKANCLAINIQINKYYAVLKKGSMINMFNNRLFIFSELFKQNAVQILQEEGPFLILFKKCLSKFIENFVEQQFQHLLYLKNLLQVLKFQ</sequence>
<dbReference type="Proteomes" id="UP000689195">
    <property type="component" value="Unassembled WGS sequence"/>
</dbReference>
<dbReference type="AlphaFoldDB" id="A0A8S1SZ54"/>
<evidence type="ECO:0000313" key="1">
    <source>
        <dbReference type="EMBL" id="CAD8146255.1"/>
    </source>
</evidence>
<keyword evidence="2" id="KW-1185">Reference proteome</keyword>